<proteinExistence type="predicted"/>
<dbReference type="GO" id="GO:0003723">
    <property type="term" value="F:RNA binding"/>
    <property type="evidence" value="ECO:0007669"/>
    <property type="project" value="UniProtKB-UniRule"/>
</dbReference>
<dbReference type="Pfam" id="PF00076">
    <property type="entry name" value="RRM_1"/>
    <property type="match status" value="1"/>
</dbReference>
<keyword evidence="1" id="KW-0694">RNA-binding</keyword>
<organism evidence="3 4">
    <name type="scientific">Ridgeia piscesae</name>
    <name type="common">Tubeworm</name>
    <dbReference type="NCBI Taxonomy" id="27915"/>
    <lineage>
        <taxon>Eukaryota</taxon>
        <taxon>Metazoa</taxon>
        <taxon>Spiralia</taxon>
        <taxon>Lophotrochozoa</taxon>
        <taxon>Annelida</taxon>
        <taxon>Polychaeta</taxon>
        <taxon>Sedentaria</taxon>
        <taxon>Canalipalpata</taxon>
        <taxon>Sabellida</taxon>
        <taxon>Siboglinidae</taxon>
        <taxon>Ridgeia</taxon>
    </lineage>
</organism>
<dbReference type="AlphaFoldDB" id="A0AAD9PA33"/>
<dbReference type="InterPro" id="IPR035979">
    <property type="entry name" value="RBD_domain_sf"/>
</dbReference>
<dbReference type="InterPro" id="IPR000504">
    <property type="entry name" value="RRM_dom"/>
</dbReference>
<dbReference type="InterPro" id="IPR012677">
    <property type="entry name" value="Nucleotide-bd_a/b_plait_sf"/>
</dbReference>
<dbReference type="Gene3D" id="3.30.70.330">
    <property type="match status" value="1"/>
</dbReference>
<evidence type="ECO:0000313" key="3">
    <source>
        <dbReference type="EMBL" id="KAK2190918.1"/>
    </source>
</evidence>
<gene>
    <name evidence="3" type="ORF">NP493_65g07045</name>
</gene>
<evidence type="ECO:0000256" key="1">
    <source>
        <dbReference type="PROSITE-ProRule" id="PRU00176"/>
    </source>
</evidence>
<protein>
    <recommendedName>
        <fullName evidence="2">RRM domain-containing protein</fullName>
    </recommendedName>
</protein>
<comment type="caution">
    <text evidence="3">The sequence shown here is derived from an EMBL/GenBank/DDBJ whole genome shotgun (WGS) entry which is preliminary data.</text>
</comment>
<accession>A0AAD9PA33</accession>
<sequence>MVRETRYLWVWNLPEKITETRIKEHFERYGKIQTVNVQPDKDDGRTAGAVVAFMDIKSAAKAHNSENVVDGLSVQTGYNEPTAAIVASSVASARTPEADTSVTSRELRTSAYTQRAAGGRYPARTEGVHVGYRLRCCQLVGILCRRCHFVCSSILDLLCFFRLG</sequence>
<dbReference type="PROSITE" id="PS50102">
    <property type="entry name" value="RRM"/>
    <property type="match status" value="1"/>
</dbReference>
<keyword evidence="4" id="KW-1185">Reference proteome</keyword>
<feature type="domain" description="RRM" evidence="2">
    <location>
        <begin position="6"/>
        <end position="81"/>
    </location>
</feature>
<dbReference type="EMBL" id="JAODUO010000065">
    <property type="protein sequence ID" value="KAK2190918.1"/>
    <property type="molecule type" value="Genomic_DNA"/>
</dbReference>
<dbReference type="SUPFAM" id="SSF54928">
    <property type="entry name" value="RNA-binding domain, RBD"/>
    <property type="match status" value="1"/>
</dbReference>
<evidence type="ECO:0000259" key="2">
    <source>
        <dbReference type="PROSITE" id="PS50102"/>
    </source>
</evidence>
<evidence type="ECO:0000313" key="4">
    <source>
        <dbReference type="Proteomes" id="UP001209878"/>
    </source>
</evidence>
<dbReference type="Proteomes" id="UP001209878">
    <property type="component" value="Unassembled WGS sequence"/>
</dbReference>
<name>A0AAD9PA33_RIDPI</name>
<reference evidence="3" key="1">
    <citation type="journal article" date="2023" name="Mol. Biol. Evol.">
        <title>Third-Generation Sequencing Reveals the Adaptive Role of the Epigenome in Three Deep-Sea Polychaetes.</title>
        <authorList>
            <person name="Perez M."/>
            <person name="Aroh O."/>
            <person name="Sun Y."/>
            <person name="Lan Y."/>
            <person name="Juniper S.K."/>
            <person name="Young C.R."/>
            <person name="Angers B."/>
            <person name="Qian P.Y."/>
        </authorList>
    </citation>
    <scope>NUCLEOTIDE SEQUENCE</scope>
    <source>
        <strain evidence="3">R07B-5</strain>
    </source>
</reference>
<dbReference type="SMART" id="SM00360">
    <property type="entry name" value="RRM"/>
    <property type="match status" value="1"/>
</dbReference>